<proteinExistence type="inferred from homology"/>
<comment type="catalytic activity">
    <reaction evidence="8">
        <text>apo-[ACP] + CoA = holo-[ACP] + adenosine 3',5'-bisphosphate + H(+)</text>
        <dbReference type="Rhea" id="RHEA:12068"/>
        <dbReference type="Rhea" id="RHEA-COMP:9685"/>
        <dbReference type="Rhea" id="RHEA-COMP:9690"/>
        <dbReference type="ChEBI" id="CHEBI:15378"/>
        <dbReference type="ChEBI" id="CHEBI:29999"/>
        <dbReference type="ChEBI" id="CHEBI:57287"/>
        <dbReference type="ChEBI" id="CHEBI:58343"/>
        <dbReference type="ChEBI" id="CHEBI:64479"/>
        <dbReference type="EC" id="2.7.8.7"/>
    </reaction>
</comment>
<feature type="domain" description="4'-phosphopantetheinyl transferase" evidence="9">
    <location>
        <begin position="3"/>
        <end position="110"/>
    </location>
</feature>
<evidence type="ECO:0000259" key="9">
    <source>
        <dbReference type="Pfam" id="PF01648"/>
    </source>
</evidence>
<dbReference type="GO" id="GO:0005737">
    <property type="term" value="C:cytoplasm"/>
    <property type="evidence" value="ECO:0007669"/>
    <property type="project" value="UniProtKB-SubCell"/>
</dbReference>
<dbReference type="InterPro" id="IPR008278">
    <property type="entry name" value="4-PPantetheinyl_Trfase_dom"/>
</dbReference>
<dbReference type="GO" id="GO:0008897">
    <property type="term" value="F:holo-[acyl-carrier-protein] synthase activity"/>
    <property type="evidence" value="ECO:0007669"/>
    <property type="project" value="UniProtKB-UniRule"/>
</dbReference>
<evidence type="ECO:0000256" key="3">
    <source>
        <dbReference type="ARBA" id="ARBA00022723"/>
    </source>
</evidence>
<dbReference type="EMBL" id="QGLO01000004">
    <property type="protein sequence ID" value="PXY91532.1"/>
    <property type="molecule type" value="Genomic_DNA"/>
</dbReference>
<evidence type="ECO:0000256" key="8">
    <source>
        <dbReference type="HAMAP-Rule" id="MF_00101"/>
    </source>
</evidence>
<dbReference type="Pfam" id="PF01648">
    <property type="entry name" value="ACPS"/>
    <property type="match status" value="1"/>
</dbReference>
<dbReference type="AlphaFoldDB" id="A0A2V4E0F3"/>
<dbReference type="HAMAP" id="MF_00101">
    <property type="entry name" value="AcpS"/>
    <property type="match status" value="1"/>
</dbReference>
<keyword evidence="4 8" id="KW-0276">Fatty acid metabolism</keyword>
<gene>
    <name evidence="8" type="primary">acpS</name>
    <name evidence="10" type="ORF">DKK78_04195</name>
</gene>
<dbReference type="OrthoDB" id="517356at2"/>
<evidence type="ECO:0000256" key="2">
    <source>
        <dbReference type="ARBA" id="ARBA00022679"/>
    </source>
</evidence>
<dbReference type="EC" id="2.7.8.7" evidence="8"/>
<keyword evidence="2 8" id="KW-0808">Transferase</keyword>
<dbReference type="SUPFAM" id="SSF56214">
    <property type="entry name" value="4'-phosphopantetheinyl transferase"/>
    <property type="match status" value="1"/>
</dbReference>
<keyword evidence="7 8" id="KW-0275">Fatty acid biosynthesis</keyword>
<dbReference type="InterPro" id="IPR004568">
    <property type="entry name" value="Ppantetheine-prot_Trfase_dom"/>
</dbReference>
<dbReference type="RefSeq" id="WP_110447491.1">
    <property type="nucleotide sequence ID" value="NZ_CP132381.1"/>
</dbReference>
<comment type="similarity">
    <text evidence="8">Belongs to the P-Pant transferase superfamily. AcpS family.</text>
</comment>
<sequence>MFAVGCDVEKIDRFNDKVSNFSFLNKIFTKIELNYCLSKSYPAQHLAVRFCAKESIIKALYNLNIIDVLVNEIEIENDKAKNHPIARILNNKYDYLNIRISLSHDRDTAMAVAIIYTN</sequence>
<feature type="binding site" evidence="8">
    <location>
        <position position="7"/>
    </location>
    <ligand>
        <name>Mg(2+)</name>
        <dbReference type="ChEBI" id="CHEBI:18420"/>
    </ligand>
</feature>
<dbReference type="NCBIfam" id="TIGR00556">
    <property type="entry name" value="pantethn_trn"/>
    <property type="match status" value="1"/>
</dbReference>
<name>A0A2V4E0F3_9GAMM</name>
<comment type="caution">
    <text evidence="10">The sequence shown here is derived from an EMBL/GenBank/DDBJ whole genome shotgun (WGS) entry which is preliminary data.</text>
</comment>
<dbReference type="Proteomes" id="UP000247673">
    <property type="component" value="Unassembled WGS sequence"/>
</dbReference>
<accession>A0A2V4E0F3</accession>
<comment type="subcellular location">
    <subcellularLocation>
        <location evidence="8">Cytoplasm</location>
    </subcellularLocation>
</comment>
<keyword evidence="1 8" id="KW-0444">Lipid biosynthesis</keyword>
<dbReference type="InterPro" id="IPR037143">
    <property type="entry name" value="4-PPantetheinyl_Trfase_dom_sf"/>
</dbReference>
<keyword evidence="3 8" id="KW-0479">Metal-binding</keyword>
<evidence type="ECO:0000256" key="1">
    <source>
        <dbReference type="ARBA" id="ARBA00022516"/>
    </source>
</evidence>
<feature type="binding site" evidence="8">
    <location>
        <position position="54"/>
    </location>
    <ligand>
        <name>Mg(2+)</name>
        <dbReference type="ChEBI" id="CHEBI:18420"/>
    </ligand>
</feature>
<evidence type="ECO:0000256" key="5">
    <source>
        <dbReference type="ARBA" id="ARBA00022842"/>
    </source>
</evidence>
<keyword evidence="11" id="KW-1185">Reference proteome</keyword>
<evidence type="ECO:0000256" key="6">
    <source>
        <dbReference type="ARBA" id="ARBA00023098"/>
    </source>
</evidence>
<keyword evidence="8" id="KW-0963">Cytoplasm</keyword>
<evidence type="ECO:0000256" key="7">
    <source>
        <dbReference type="ARBA" id="ARBA00023160"/>
    </source>
</evidence>
<reference evidence="10 11" key="1">
    <citation type="submission" date="2018-05" db="EMBL/GenBank/DDBJ databases">
        <title>Reference genomes for bee gut microbiota database.</title>
        <authorList>
            <person name="Ellegaard K.M."/>
        </authorList>
    </citation>
    <scope>NUCLEOTIDE SEQUENCE [LARGE SCALE GENOMIC DNA]</scope>
    <source>
        <strain evidence="10 11">ESL0172</strain>
    </source>
</reference>
<evidence type="ECO:0000313" key="10">
    <source>
        <dbReference type="EMBL" id="PXY91532.1"/>
    </source>
</evidence>
<organism evidence="10 11">
    <name type="scientific">Gilliamella apis</name>
    <dbReference type="NCBI Taxonomy" id="1970738"/>
    <lineage>
        <taxon>Bacteria</taxon>
        <taxon>Pseudomonadati</taxon>
        <taxon>Pseudomonadota</taxon>
        <taxon>Gammaproteobacteria</taxon>
        <taxon>Orbales</taxon>
        <taxon>Orbaceae</taxon>
        <taxon>Gilliamella</taxon>
    </lineage>
</organism>
<keyword evidence="6 8" id="KW-0443">Lipid metabolism</keyword>
<dbReference type="InterPro" id="IPR002582">
    <property type="entry name" value="ACPS"/>
</dbReference>
<evidence type="ECO:0000313" key="11">
    <source>
        <dbReference type="Proteomes" id="UP000247673"/>
    </source>
</evidence>
<evidence type="ECO:0000256" key="4">
    <source>
        <dbReference type="ARBA" id="ARBA00022832"/>
    </source>
</evidence>
<comment type="cofactor">
    <cofactor evidence="8">
        <name>Mg(2+)</name>
        <dbReference type="ChEBI" id="CHEBI:18420"/>
    </cofactor>
</comment>
<dbReference type="GO" id="GO:0000287">
    <property type="term" value="F:magnesium ion binding"/>
    <property type="evidence" value="ECO:0007669"/>
    <property type="project" value="UniProtKB-UniRule"/>
</dbReference>
<dbReference type="Gene3D" id="3.90.470.20">
    <property type="entry name" value="4'-phosphopantetheinyl transferase domain"/>
    <property type="match status" value="1"/>
</dbReference>
<comment type="function">
    <text evidence="8">Transfers the 4'-phosphopantetheine moiety from coenzyme A to a Ser of acyl-carrier-protein.</text>
</comment>
<dbReference type="GO" id="GO:0006633">
    <property type="term" value="P:fatty acid biosynthetic process"/>
    <property type="evidence" value="ECO:0007669"/>
    <property type="project" value="UniProtKB-UniRule"/>
</dbReference>
<keyword evidence="5 8" id="KW-0460">Magnesium</keyword>
<protein>
    <recommendedName>
        <fullName evidence="8">Holo-[acyl-carrier-protein] synthase</fullName>
        <shortName evidence="8">Holo-ACP synthase</shortName>
        <ecNumber evidence="8">2.7.8.7</ecNumber>
    </recommendedName>
    <alternativeName>
        <fullName evidence="8">4'-phosphopantetheinyl transferase AcpS</fullName>
    </alternativeName>
</protein>